<reference evidence="2" key="1">
    <citation type="submission" date="2016-02" db="EMBL/GenBank/DDBJ databases">
        <title>WGS assembly of Manihot esculenta.</title>
        <authorList>
            <person name="Bredeson J.V."/>
            <person name="Prochnik S.E."/>
            <person name="Lyons J.B."/>
            <person name="Schmutz J."/>
            <person name="Grimwood J."/>
            <person name="Vrebalov J."/>
            <person name="Bart R.S."/>
            <person name="Amuge T."/>
            <person name="Ferguson M.E."/>
            <person name="Green R."/>
            <person name="Putnam N."/>
            <person name="Stites J."/>
            <person name="Rounsley S."/>
            <person name="Rokhsar D.S."/>
        </authorList>
    </citation>
    <scope>NUCLEOTIDE SEQUENCE [LARGE SCALE GENOMIC DNA]</scope>
    <source>
        <tissue evidence="2">Leaf</tissue>
    </source>
</reference>
<keyword evidence="1" id="KW-0472">Membrane</keyword>
<dbReference type="AlphaFoldDB" id="A0A2C9WFY9"/>
<keyword evidence="1" id="KW-1133">Transmembrane helix</keyword>
<sequence>MCWNLSYSCVVGGYINIGCSLYVDNVCLMNKRKGFIFIVIMTLLLVYVETRTKKPSFCCLVPCPALEPPV</sequence>
<gene>
    <name evidence="2" type="ORF">MANES_02G163000</name>
</gene>
<feature type="transmembrane region" description="Helical" evidence="1">
    <location>
        <begin position="34"/>
        <end position="50"/>
    </location>
</feature>
<proteinExistence type="predicted"/>
<accession>A0A2C9WFY9</accession>
<name>A0A2C9WFY9_MANES</name>
<organism evidence="2">
    <name type="scientific">Manihot esculenta</name>
    <name type="common">Cassava</name>
    <name type="synonym">Jatropha manihot</name>
    <dbReference type="NCBI Taxonomy" id="3983"/>
    <lineage>
        <taxon>Eukaryota</taxon>
        <taxon>Viridiplantae</taxon>
        <taxon>Streptophyta</taxon>
        <taxon>Embryophyta</taxon>
        <taxon>Tracheophyta</taxon>
        <taxon>Spermatophyta</taxon>
        <taxon>Magnoliopsida</taxon>
        <taxon>eudicotyledons</taxon>
        <taxon>Gunneridae</taxon>
        <taxon>Pentapetalae</taxon>
        <taxon>rosids</taxon>
        <taxon>fabids</taxon>
        <taxon>Malpighiales</taxon>
        <taxon>Euphorbiaceae</taxon>
        <taxon>Crotonoideae</taxon>
        <taxon>Manihoteae</taxon>
        <taxon>Manihot</taxon>
    </lineage>
</organism>
<evidence type="ECO:0000256" key="1">
    <source>
        <dbReference type="SAM" id="Phobius"/>
    </source>
</evidence>
<protein>
    <submittedName>
        <fullName evidence="2">Uncharacterized protein</fullName>
    </submittedName>
</protein>
<evidence type="ECO:0000313" key="2">
    <source>
        <dbReference type="EMBL" id="OAY58264.1"/>
    </source>
</evidence>
<keyword evidence="1" id="KW-0812">Transmembrane</keyword>
<dbReference type="EMBL" id="CM004388">
    <property type="protein sequence ID" value="OAY58264.1"/>
    <property type="molecule type" value="Genomic_DNA"/>
</dbReference>